<comment type="subcellular location">
    <subcellularLocation>
        <location evidence="1">Fimbrium</location>
    </subcellularLocation>
</comment>
<evidence type="ECO:0000313" key="8">
    <source>
        <dbReference type="Proteomes" id="UP000317812"/>
    </source>
</evidence>
<dbReference type="Pfam" id="PF00419">
    <property type="entry name" value="Fimbrial"/>
    <property type="match status" value="1"/>
</dbReference>
<proteinExistence type="inferred from homology"/>
<keyword evidence="4" id="KW-0281">Fimbrium</keyword>
<protein>
    <recommendedName>
        <fullName evidence="6">Fimbrial-type adhesion domain-containing protein</fullName>
    </recommendedName>
</protein>
<evidence type="ECO:0000256" key="2">
    <source>
        <dbReference type="ARBA" id="ARBA00006671"/>
    </source>
</evidence>
<dbReference type="Proteomes" id="UP000317812">
    <property type="component" value="Chromosome"/>
</dbReference>
<dbReference type="SUPFAM" id="SSF49401">
    <property type="entry name" value="Bacterial adhesins"/>
    <property type="match status" value="1"/>
</dbReference>
<evidence type="ECO:0000256" key="4">
    <source>
        <dbReference type="ARBA" id="ARBA00023263"/>
    </source>
</evidence>
<dbReference type="EMBL" id="CP035382">
    <property type="protein sequence ID" value="QDK19312.1"/>
    <property type="molecule type" value="Genomic_DNA"/>
</dbReference>
<dbReference type="PANTHER" id="PTHR33420">
    <property type="entry name" value="FIMBRIAL SUBUNIT ELFA-RELATED"/>
    <property type="match status" value="1"/>
</dbReference>
<evidence type="ECO:0000256" key="5">
    <source>
        <dbReference type="SAM" id="SignalP"/>
    </source>
</evidence>
<dbReference type="Gene3D" id="2.60.40.1090">
    <property type="entry name" value="Fimbrial-type adhesion domain"/>
    <property type="match status" value="1"/>
</dbReference>
<sequence length="361" mass="38656">MLILLAGLFVLLLTRPALADMSCYINEDAAGAYAVGNSPLMVLEPGRVTTPTRLNATYTFVIPFRGGNPLGCKTLEPWDNAVHFITDAGASLDTRYTTPEGYALIKTTIPGIDFTLELTCYTADGCGNSGDHPDLSLFLKGGNGSEDVFPSISSGYPWESADAQWRLKMTMWVTPDFRPQKGVPNGFSLNGTLARFQIGGTTQPVITFVASSSTLNFTVPASSCALGVAQGSNVSNNNVALGDYFLSDVKQEMTREIPFSLTLENCYTAKLSVKMTTAYLSADNELLGKSSGSASGMGVKVTNTDKNLSMMPDGSNSAVYDRSNDWSAQENLNFSAQLKKDGQTLKAGDFNAAATFTLDYE</sequence>
<name>A0AAP9AKH5_9ENTR</name>
<feature type="chain" id="PRO_5042915321" description="Fimbrial-type adhesion domain-containing protein" evidence="5">
    <location>
        <begin position="20"/>
        <end position="361"/>
    </location>
</feature>
<organism evidence="7 8">
    <name type="scientific">Leclercia adecarboxylata</name>
    <dbReference type="NCBI Taxonomy" id="83655"/>
    <lineage>
        <taxon>Bacteria</taxon>
        <taxon>Pseudomonadati</taxon>
        <taxon>Pseudomonadota</taxon>
        <taxon>Gammaproteobacteria</taxon>
        <taxon>Enterobacterales</taxon>
        <taxon>Enterobacteriaceae</taxon>
        <taxon>Leclercia</taxon>
    </lineage>
</organism>
<feature type="domain" description="Fimbrial-type adhesion" evidence="6">
    <location>
        <begin position="233"/>
        <end position="361"/>
    </location>
</feature>
<keyword evidence="3 5" id="KW-0732">Signal</keyword>
<reference evidence="7 8" key="1">
    <citation type="submission" date="2019-01" db="EMBL/GenBank/DDBJ databases">
        <title>Florfenicol resistance in Enterobacteriaceae and whole-genome sequence analysis of florfenicol-resistant Leclercia adecarboxylata strain R25.</title>
        <authorList>
            <person name="Bao Q."/>
            <person name="Ying Y."/>
        </authorList>
    </citation>
    <scope>NUCLEOTIDE SEQUENCE [LARGE SCALE GENOMIC DNA]</scope>
    <source>
        <strain evidence="7 8">R25</strain>
    </source>
</reference>
<dbReference type="InterPro" id="IPR000259">
    <property type="entry name" value="Adhesion_dom_fimbrial"/>
</dbReference>
<dbReference type="InterPro" id="IPR008966">
    <property type="entry name" value="Adhesion_dom_sf"/>
</dbReference>
<dbReference type="GO" id="GO:0009289">
    <property type="term" value="C:pilus"/>
    <property type="evidence" value="ECO:0007669"/>
    <property type="project" value="UniProtKB-SubCell"/>
</dbReference>
<accession>A0AAP9AKH5</accession>
<dbReference type="InterPro" id="IPR050263">
    <property type="entry name" value="Bact_Fimbrial_Adh_Pro"/>
</dbReference>
<comment type="similarity">
    <text evidence="2">Belongs to the fimbrial protein family.</text>
</comment>
<dbReference type="InterPro" id="IPR036937">
    <property type="entry name" value="Adhesion_dom_fimbrial_sf"/>
</dbReference>
<gene>
    <name evidence="7" type="ORF">ES815_13785</name>
</gene>
<evidence type="ECO:0000256" key="1">
    <source>
        <dbReference type="ARBA" id="ARBA00004561"/>
    </source>
</evidence>
<evidence type="ECO:0000256" key="3">
    <source>
        <dbReference type="ARBA" id="ARBA00022729"/>
    </source>
</evidence>
<dbReference type="AlphaFoldDB" id="A0AAP9AKH5"/>
<feature type="signal peptide" evidence="5">
    <location>
        <begin position="1"/>
        <end position="19"/>
    </location>
</feature>
<dbReference type="GO" id="GO:0043709">
    <property type="term" value="P:cell adhesion involved in single-species biofilm formation"/>
    <property type="evidence" value="ECO:0007669"/>
    <property type="project" value="TreeGrafter"/>
</dbReference>
<dbReference type="PANTHER" id="PTHR33420:SF12">
    <property type="entry name" value="FIMBRIN-LIKE PROTEIN FIMI-RELATED"/>
    <property type="match status" value="1"/>
</dbReference>
<evidence type="ECO:0000313" key="7">
    <source>
        <dbReference type="EMBL" id="QDK19312.1"/>
    </source>
</evidence>
<evidence type="ECO:0000259" key="6">
    <source>
        <dbReference type="Pfam" id="PF00419"/>
    </source>
</evidence>